<evidence type="ECO:0000313" key="1">
    <source>
        <dbReference type="EMBL" id="MBE4855629.1"/>
    </source>
</evidence>
<gene>
    <name evidence="1" type="ORF">IM311_16320</name>
</gene>
<dbReference type="Proteomes" id="UP001296720">
    <property type="component" value="Unassembled WGS sequence"/>
</dbReference>
<dbReference type="EMBL" id="JADBRO010000017">
    <property type="protein sequence ID" value="MBE4855629.1"/>
    <property type="molecule type" value="Genomic_DNA"/>
</dbReference>
<organism evidence="1 2">
    <name type="scientific">Enterobacter pasteurii</name>
    <dbReference type="NCBI Taxonomy" id="3029761"/>
    <lineage>
        <taxon>Bacteria</taxon>
        <taxon>Pseudomonadati</taxon>
        <taxon>Pseudomonadota</taxon>
        <taxon>Gammaproteobacteria</taxon>
        <taxon>Enterobacterales</taxon>
        <taxon>Enterobacteriaceae</taxon>
        <taxon>Enterobacter</taxon>
        <taxon>Enterobacter cloacae complex</taxon>
    </lineage>
</organism>
<accession>A0ABR9QAN4</accession>
<keyword evidence="2" id="KW-1185">Reference proteome</keyword>
<reference evidence="1 2" key="1">
    <citation type="submission" date="2020-10" db="EMBL/GenBank/DDBJ databases">
        <title>High risk of septic shock deaths with Enterobacter bugandensis among Enterobacter cloacae complex isolates that physiologically colonize newborns in neonatal intensive care unit bis.</title>
        <authorList>
            <person name="Girlich D."/>
            <person name="Ouzani S."/>
            <person name="Emeraud C."/>
            <person name="Bonnin R.A."/>
            <person name="Gauthier L."/>
            <person name="Le Sache N."/>
            <person name="Mokhtari M."/>
            <person name="Langlois I."/>
            <person name="Begasse C."/>
            <person name="Arangia N."/>
            <person name="Fournier S."/>
            <person name="Fortineau N."/>
            <person name="Naas T."/>
            <person name="Dortet L."/>
        </authorList>
    </citation>
    <scope>NUCLEOTIDE SEQUENCE [LARGE SCALE GENOMIC DNA]</scope>
    <source>
        <strain evidence="1 2">P40RS</strain>
    </source>
</reference>
<sequence length="85" mass="9462">MKQQYTKELTPEIKAKQANSPFKTEEIAAMDDGARMIIAEGKKLEFKHPVKADGDEIISIPQGHTYLVKRERITSGADFLTVTGV</sequence>
<comment type="caution">
    <text evidence="1">The sequence shown here is derived from an EMBL/GenBank/DDBJ whole genome shotgun (WGS) entry which is preliminary data.</text>
</comment>
<evidence type="ECO:0000313" key="2">
    <source>
        <dbReference type="Proteomes" id="UP001296720"/>
    </source>
</evidence>
<protein>
    <submittedName>
        <fullName evidence="1">Uncharacterized protein</fullName>
    </submittedName>
</protein>
<proteinExistence type="predicted"/>
<name>A0ABR9QAN4_9ENTR</name>
<dbReference type="RefSeq" id="WP_193355497.1">
    <property type="nucleotide sequence ID" value="NZ_JADBRO010000017.1"/>
</dbReference>